<dbReference type="Gene3D" id="3.30.519.10">
    <property type="entry name" value="Guanine Nucleotide Dissociation Inhibitor, domain 2"/>
    <property type="match status" value="1"/>
</dbReference>
<dbReference type="GO" id="GO:0005829">
    <property type="term" value="C:cytosol"/>
    <property type="evidence" value="ECO:0007669"/>
    <property type="project" value="UniProtKB-SubCell"/>
</dbReference>
<accession>A0AA86S2C4</accession>
<dbReference type="InterPro" id="IPR018203">
    <property type="entry name" value="GDP_dissociation_inhibitor"/>
</dbReference>
<comment type="subcellular location">
    <subcellularLocation>
        <location evidence="1">Cytoplasm</location>
        <location evidence="1">Cytosol</location>
    </subcellularLocation>
</comment>
<dbReference type="GO" id="GO:0006886">
    <property type="term" value="P:intracellular protein transport"/>
    <property type="evidence" value="ECO:0007669"/>
    <property type="project" value="InterPro"/>
</dbReference>
<keyword evidence="4 5" id="KW-0963">Cytoplasm</keyword>
<gene>
    <name evidence="8" type="ORF">AYBTSS11_LOCUS4837</name>
</gene>
<sequence length="630" mass="69829">MSESQEPSYPPIDPVNFDLIIVGTGLSESVIAAAASAAGKTILHLDPNFFYGSHFASLSFLDLTTYLTSPNPLPAAVTTTDSDDVVVDLLHQPLCSNVEIVSYDESSFLLENSRKFNIDLGGPRALFSADKTIDLLLKSGAAQYLEFKGIDESFVYEANGGLANVPDSRGAIFRDKKLSLKEKNQLMRFFKLVQQHLDDTQEEKISEEDLEIPFVSFLEKMNLPPKIKSILLYAIAMVDYDQDNHEISKDLLKTKDGIDCLAQYSSSVGRFPNAPGAMLYPIYGEGELPQAFCRRAAVKGCIYVVYSYQYDRRKHGSGIMLSRTLACLAFPRAFFLNARIVAVGMDSNFAIRILDYTIVLRMPVVSLLMDKYFVVRKDAVEVKCKRNFIFVIFKPTMQVTGLYKGVRLASSQDLYSHQLILDPSLTIPSSLSLSPRDYPSERLQMLSQRDIKGIVARGICITRSSIKPDVSNCSVVYPPRSLYPEQVTSIKALQIGSNLAACPAGTFILYFSTLCNDANEGKNLLKAAMNALLTLPVSRNTESISSVQSDSEDTKPIVLWSALYIQKLITSKFEFISSTSTPDGNLNYNDLLDAAEKLFGQMYPNEEFFPKVTSPEDPTDGDDNGLTLDS</sequence>
<dbReference type="SUPFAM" id="SSF54373">
    <property type="entry name" value="FAD-linked reductases, C-terminal domain"/>
    <property type="match status" value="1"/>
</dbReference>
<comment type="function">
    <text evidence="5">Substrate-binding subunit of the Rab geranylgeranyltransferase (GGTase) complex. Binds unprenylated Rab proteins.</text>
</comment>
<feature type="domain" description="RAE1/2" evidence="7">
    <location>
        <begin position="455"/>
        <end position="564"/>
    </location>
</feature>
<dbReference type="Gene3D" id="1.10.405.10">
    <property type="entry name" value="Guanine Nucleotide Dissociation Inhibitor, domain 1"/>
    <property type="match status" value="1"/>
</dbReference>
<evidence type="ECO:0000313" key="8">
    <source>
        <dbReference type="EMBL" id="CAJ1930662.1"/>
    </source>
</evidence>
<dbReference type="GO" id="GO:0005092">
    <property type="term" value="F:GDP-dissociation inhibitor activity"/>
    <property type="evidence" value="ECO:0007669"/>
    <property type="project" value="InterPro"/>
</dbReference>
<dbReference type="Pfam" id="PF00996">
    <property type="entry name" value="GDI"/>
    <property type="match status" value="2"/>
</dbReference>
<dbReference type="SUPFAM" id="SSF51905">
    <property type="entry name" value="FAD/NAD(P)-binding domain"/>
    <property type="match status" value="1"/>
</dbReference>
<keyword evidence="3 5" id="KW-0343">GTPase activation</keyword>
<evidence type="ECO:0000256" key="6">
    <source>
        <dbReference type="SAM" id="MobiDB-lite"/>
    </source>
</evidence>
<dbReference type="GO" id="GO:0007264">
    <property type="term" value="P:small GTPase-mediated signal transduction"/>
    <property type="evidence" value="ECO:0007669"/>
    <property type="project" value="UniProtKB-UniRule"/>
</dbReference>
<dbReference type="Pfam" id="PF22603">
    <property type="entry name" value="RAE1_2_domI_C"/>
    <property type="match status" value="1"/>
</dbReference>
<keyword evidence="9" id="KW-1185">Reference proteome</keyword>
<dbReference type="AlphaFoldDB" id="A0AA86S2C4"/>
<dbReference type="InterPro" id="IPR001738">
    <property type="entry name" value="Rab_escort"/>
</dbReference>
<dbReference type="PANTHER" id="PTHR11787:SF4">
    <property type="entry name" value="CHM, RAB ESCORT PROTEIN 1"/>
    <property type="match status" value="1"/>
</dbReference>
<evidence type="ECO:0000259" key="7">
    <source>
        <dbReference type="Pfam" id="PF22603"/>
    </source>
</evidence>
<dbReference type="GO" id="GO:0005634">
    <property type="term" value="C:nucleus"/>
    <property type="evidence" value="ECO:0007669"/>
    <property type="project" value="TreeGrafter"/>
</dbReference>
<evidence type="ECO:0000256" key="5">
    <source>
        <dbReference type="PIRNR" id="PIRNR016550"/>
    </source>
</evidence>
<dbReference type="Gene3D" id="3.50.50.60">
    <property type="entry name" value="FAD/NAD(P)-binding domain"/>
    <property type="match status" value="1"/>
</dbReference>
<protein>
    <recommendedName>
        <fullName evidence="5">Rab escort protein 1</fullName>
    </recommendedName>
</protein>
<organism evidence="8 9">
    <name type="scientific">Sphenostylis stenocarpa</name>
    <dbReference type="NCBI Taxonomy" id="92480"/>
    <lineage>
        <taxon>Eukaryota</taxon>
        <taxon>Viridiplantae</taxon>
        <taxon>Streptophyta</taxon>
        <taxon>Embryophyta</taxon>
        <taxon>Tracheophyta</taxon>
        <taxon>Spermatophyta</taxon>
        <taxon>Magnoliopsida</taxon>
        <taxon>eudicotyledons</taxon>
        <taxon>Gunneridae</taxon>
        <taxon>Pentapetalae</taxon>
        <taxon>rosids</taxon>
        <taxon>fabids</taxon>
        <taxon>Fabales</taxon>
        <taxon>Fabaceae</taxon>
        <taxon>Papilionoideae</taxon>
        <taxon>50 kb inversion clade</taxon>
        <taxon>NPAAA clade</taxon>
        <taxon>indigoferoid/millettioid clade</taxon>
        <taxon>Phaseoleae</taxon>
        <taxon>Sphenostylis</taxon>
    </lineage>
</organism>
<evidence type="ECO:0000256" key="3">
    <source>
        <dbReference type="ARBA" id="ARBA00022468"/>
    </source>
</evidence>
<dbReference type="PANTHER" id="PTHR11787">
    <property type="entry name" value="RAB GDP-DISSOCIATION INHIBITOR"/>
    <property type="match status" value="1"/>
</dbReference>
<dbReference type="GO" id="GO:0005968">
    <property type="term" value="C:Rab-protein geranylgeranyltransferase complex"/>
    <property type="evidence" value="ECO:0007669"/>
    <property type="project" value="UniProtKB-UniRule"/>
</dbReference>
<dbReference type="GO" id="GO:0005096">
    <property type="term" value="F:GTPase activator activity"/>
    <property type="evidence" value="ECO:0007669"/>
    <property type="project" value="UniProtKB-UniRule"/>
</dbReference>
<name>A0AA86S2C4_9FABA</name>
<dbReference type="InterPro" id="IPR054420">
    <property type="entry name" value="RAE1_2_domI_C"/>
</dbReference>
<dbReference type="FunFam" id="1.10.405.10:FF:000008">
    <property type="entry name" value="Rab proteins geranylgeranyltransferase component"/>
    <property type="match status" value="1"/>
</dbReference>
<dbReference type="Gramene" id="rna-AYBTSS11_LOCUS4837">
    <property type="protein sequence ID" value="CAJ1930662.1"/>
    <property type="gene ID" value="gene-AYBTSS11_LOCUS4837"/>
</dbReference>
<evidence type="ECO:0000256" key="4">
    <source>
        <dbReference type="ARBA" id="ARBA00022490"/>
    </source>
</evidence>
<reference evidence="8" key="1">
    <citation type="submission" date="2023-10" db="EMBL/GenBank/DDBJ databases">
        <authorList>
            <person name="Domelevo Entfellner J.-B."/>
        </authorList>
    </citation>
    <scope>NUCLEOTIDE SEQUENCE</scope>
</reference>
<evidence type="ECO:0000256" key="2">
    <source>
        <dbReference type="ARBA" id="ARBA00005593"/>
    </source>
</evidence>
<proteinExistence type="inferred from homology"/>
<dbReference type="EMBL" id="OY731399">
    <property type="protein sequence ID" value="CAJ1930662.1"/>
    <property type="molecule type" value="Genomic_DNA"/>
</dbReference>
<evidence type="ECO:0000313" key="9">
    <source>
        <dbReference type="Proteomes" id="UP001189624"/>
    </source>
</evidence>
<evidence type="ECO:0000256" key="1">
    <source>
        <dbReference type="ARBA" id="ARBA00004514"/>
    </source>
</evidence>
<dbReference type="PRINTS" id="PR00891">
    <property type="entry name" value="RABGDIREP"/>
</dbReference>
<dbReference type="PIRSF" id="PIRSF016550">
    <property type="entry name" value="Rab_ger_ger_transf_A_euk"/>
    <property type="match status" value="1"/>
</dbReference>
<dbReference type="GO" id="GO:0016192">
    <property type="term" value="P:vesicle-mediated transport"/>
    <property type="evidence" value="ECO:0007669"/>
    <property type="project" value="TreeGrafter"/>
</dbReference>
<dbReference type="Proteomes" id="UP001189624">
    <property type="component" value="Chromosome 2"/>
</dbReference>
<comment type="similarity">
    <text evidence="2 5">Belongs to the Rab GDI family.</text>
</comment>
<feature type="region of interest" description="Disordered" evidence="6">
    <location>
        <begin position="608"/>
        <end position="630"/>
    </location>
</feature>
<dbReference type="InterPro" id="IPR036188">
    <property type="entry name" value="FAD/NAD-bd_sf"/>
</dbReference>